<proteinExistence type="predicted"/>
<name>A0ABT1QYW1_9GAMM</name>
<comment type="caution">
    <text evidence="2">The sequence shown here is derived from an EMBL/GenBank/DDBJ whole genome shotgun (WGS) entry which is preliminary data.</text>
</comment>
<protein>
    <submittedName>
        <fullName evidence="2">DUF2169 domain-containing protein</fullName>
    </submittedName>
</protein>
<organism evidence="2 3">
    <name type="scientific">Tahibacter harae</name>
    <dbReference type="NCBI Taxonomy" id="2963937"/>
    <lineage>
        <taxon>Bacteria</taxon>
        <taxon>Pseudomonadati</taxon>
        <taxon>Pseudomonadota</taxon>
        <taxon>Gammaproteobacteria</taxon>
        <taxon>Lysobacterales</taxon>
        <taxon>Rhodanobacteraceae</taxon>
        <taxon>Tahibacter</taxon>
    </lineage>
</organism>
<evidence type="ECO:0000313" key="2">
    <source>
        <dbReference type="EMBL" id="MCQ4167485.1"/>
    </source>
</evidence>
<reference evidence="2" key="1">
    <citation type="submission" date="2022-07" db="EMBL/GenBank/DDBJ databases">
        <title>Tahibacter sp., a new gammaproteobacterium isolated from the silt sample collected at pig farm.</title>
        <authorList>
            <person name="Chen H."/>
        </authorList>
    </citation>
    <scope>NUCLEOTIDE SEQUENCE</scope>
    <source>
        <strain evidence="2">P2K</strain>
    </source>
</reference>
<dbReference type="RefSeq" id="WP_255916671.1">
    <property type="nucleotide sequence ID" value="NZ_JANFQO010000032.1"/>
</dbReference>
<dbReference type="InterPro" id="IPR018683">
    <property type="entry name" value="DUF2169"/>
</dbReference>
<keyword evidence="3" id="KW-1185">Reference proteome</keyword>
<dbReference type="EMBL" id="JANFQO010000032">
    <property type="protein sequence ID" value="MCQ4167485.1"/>
    <property type="molecule type" value="Genomic_DNA"/>
</dbReference>
<evidence type="ECO:0000313" key="3">
    <source>
        <dbReference type="Proteomes" id="UP001165498"/>
    </source>
</evidence>
<sequence>MIDNRSGMPVAWFRKAGPSGALFDVLAIRGTYVFSAESEAVSCVSHDSAILPGDEYDGEGASPLRTTVRREGDLVIYKPATDIHVVGTARQAKAARKWFAGVAVGDLRKVLQLHGPREFRLGIWDWRLGEAEPTNVVELNYRAAFGGCFAAAASDGGARFIYKPDNPAGCGWIPDASALARLDKHARRSIENQLNALVRFPAPQIDAVDSPIKHPRQRSAVQGFGPLARWTWPRSRHLGTRDAAWRATRHPAYPGDFSPRYFQSAHPDLIYSGYLSGDEPVVLMGMLPMGGVRFRLPGRTLRILARRNDNTREIAVPALDTLCIDLDQQRVSLTWRAVFARDNPVRELLVASTKGEHTAPTPCILAGAWS</sequence>
<accession>A0ABT1QYW1</accession>
<gene>
    <name evidence="2" type="ORF">NM961_22445</name>
</gene>
<dbReference type="Proteomes" id="UP001165498">
    <property type="component" value="Unassembled WGS sequence"/>
</dbReference>
<evidence type="ECO:0000259" key="1">
    <source>
        <dbReference type="Pfam" id="PF09937"/>
    </source>
</evidence>
<dbReference type="Pfam" id="PF09937">
    <property type="entry name" value="DUF2169"/>
    <property type="match status" value="1"/>
</dbReference>
<feature type="domain" description="DUF2169" evidence="1">
    <location>
        <begin position="25"/>
        <end position="336"/>
    </location>
</feature>